<dbReference type="PANTHER" id="PTHR12461">
    <property type="entry name" value="HYPOXIA-INDUCIBLE FACTOR 1 ALPHA INHIBITOR-RELATED"/>
    <property type="match status" value="1"/>
</dbReference>
<dbReference type="InterPro" id="IPR003347">
    <property type="entry name" value="JmjC_dom"/>
</dbReference>
<evidence type="ECO:0000259" key="1">
    <source>
        <dbReference type="PROSITE" id="PS51184"/>
    </source>
</evidence>
<reference evidence="2 3" key="1">
    <citation type="journal article" date="2015" name="J. Microbiol.">
        <title>Sphingosinicella ginsenosidimutans sp. nov., with ginsenoside converting activity.</title>
        <authorList>
            <person name="Kim J.K."/>
            <person name="Kang M.S."/>
            <person name="Park S.C."/>
            <person name="Kim K.M."/>
            <person name="Choi K."/>
            <person name="Yoon M.H."/>
            <person name="Im W.T."/>
        </authorList>
    </citation>
    <scope>NUCLEOTIDE SEQUENCE [LARGE SCALE GENOMIC DNA]</scope>
    <source>
        <strain evidence="2 3">BS-11</strain>
    </source>
</reference>
<dbReference type="Gene3D" id="2.60.120.10">
    <property type="entry name" value="Jelly Rolls"/>
    <property type="match status" value="1"/>
</dbReference>
<keyword evidence="3" id="KW-1185">Reference proteome</keyword>
<dbReference type="AlphaFoldDB" id="A0A5C6TY07"/>
<accession>A0A5C6TY07</accession>
<dbReference type="Proteomes" id="UP000321249">
    <property type="component" value="Unassembled WGS sequence"/>
</dbReference>
<dbReference type="InterPro" id="IPR041667">
    <property type="entry name" value="Cupin_8"/>
</dbReference>
<dbReference type="SMART" id="SM00558">
    <property type="entry name" value="JmjC"/>
    <property type="match status" value="1"/>
</dbReference>
<comment type="caution">
    <text evidence="2">The sequence shown here is derived from an EMBL/GenBank/DDBJ whole genome shotgun (WGS) entry which is preliminary data.</text>
</comment>
<gene>
    <name evidence="2" type="ORF">FRZ32_10170</name>
</gene>
<evidence type="ECO:0000313" key="3">
    <source>
        <dbReference type="Proteomes" id="UP000321249"/>
    </source>
</evidence>
<proteinExistence type="predicted"/>
<dbReference type="PANTHER" id="PTHR12461:SF105">
    <property type="entry name" value="HYPOXIA-INDUCIBLE FACTOR 1-ALPHA INHIBITOR"/>
    <property type="match status" value="1"/>
</dbReference>
<protein>
    <submittedName>
        <fullName evidence="2">Cupin-like domain-containing protein</fullName>
    </submittedName>
</protein>
<dbReference type="InterPro" id="IPR014710">
    <property type="entry name" value="RmlC-like_jellyroll"/>
</dbReference>
<evidence type="ECO:0000313" key="2">
    <source>
        <dbReference type="EMBL" id="TXC65010.1"/>
    </source>
</evidence>
<feature type="domain" description="JmjC" evidence="1">
    <location>
        <begin position="116"/>
        <end position="269"/>
    </location>
</feature>
<dbReference type="EMBL" id="VOQQ01000001">
    <property type="protein sequence ID" value="TXC65010.1"/>
    <property type="molecule type" value="Genomic_DNA"/>
</dbReference>
<dbReference type="PROSITE" id="PS51184">
    <property type="entry name" value="JMJC"/>
    <property type="match status" value="1"/>
</dbReference>
<name>A0A5C6TY07_9SPHN</name>
<dbReference type="SUPFAM" id="SSF51197">
    <property type="entry name" value="Clavaminate synthase-like"/>
    <property type="match status" value="1"/>
</dbReference>
<organism evidence="2 3">
    <name type="scientific">Allosphingosinicella ginsenosidimutans</name>
    <dbReference type="NCBI Taxonomy" id="1176539"/>
    <lineage>
        <taxon>Bacteria</taxon>
        <taxon>Pseudomonadati</taxon>
        <taxon>Pseudomonadota</taxon>
        <taxon>Alphaproteobacteria</taxon>
        <taxon>Sphingomonadales</taxon>
        <taxon>Sphingomonadaceae</taxon>
        <taxon>Allosphingosinicella</taxon>
    </lineage>
</organism>
<sequence>MPPIAEWHDVTPGSFAGEIVPRGAPAVLRGLVRDWPAVAESRGSGDAARAYLAGLDRGGPVEAFIAPAQAHGRYFYADDMRGFNFERRKGTIAEILRFLGTIEGRDGAPSVYVGSAPIPEQMPDFAAANRLALLAGKPAIPRLWFGNESVVSPHFDLSDNIACVVAGRRRFTLFPPDQLANLYVGPLDHTMAGQPASMVDLAAPDFDRYPRFREALAAASAAELEPGDALYIPAMWWHQVEALAPFNALVNYWWDDAPPDAGSPFEAMIHGIFAIADLPPERRRIWRRMFDHYVFREEGDPAAHLAPEHRGILAPSSPPLRARIRQFLIRSLSRL</sequence>
<dbReference type="Pfam" id="PF13621">
    <property type="entry name" value="Cupin_8"/>
    <property type="match status" value="1"/>
</dbReference>
<dbReference type="OrthoDB" id="479699at2"/>